<feature type="compositionally biased region" description="Basic and acidic residues" evidence="1">
    <location>
        <begin position="122"/>
        <end position="132"/>
    </location>
</feature>
<gene>
    <name evidence="2" type="ORF">K452DRAFT_285250</name>
</gene>
<feature type="region of interest" description="Disordered" evidence="1">
    <location>
        <begin position="182"/>
        <end position="201"/>
    </location>
</feature>
<organism evidence="2 3">
    <name type="scientific">Aplosporella prunicola CBS 121167</name>
    <dbReference type="NCBI Taxonomy" id="1176127"/>
    <lineage>
        <taxon>Eukaryota</taxon>
        <taxon>Fungi</taxon>
        <taxon>Dikarya</taxon>
        <taxon>Ascomycota</taxon>
        <taxon>Pezizomycotina</taxon>
        <taxon>Dothideomycetes</taxon>
        <taxon>Dothideomycetes incertae sedis</taxon>
        <taxon>Botryosphaeriales</taxon>
        <taxon>Aplosporellaceae</taxon>
        <taxon>Aplosporella</taxon>
    </lineage>
</organism>
<name>A0A6A6BK62_9PEZI</name>
<keyword evidence="3" id="KW-1185">Reference proteome</keyword>
<proteinExistence type="predicted"/>
<evidence type="ECO:0000256" key="1">
    <source>
        <dbReference type="SAM" id="MobiDB-lite"/>
    </source>
</evidence>
<feature type="region of interest" description="Disordered" evidence="1">
    <location>
        <begin position="1"/>
        <end position="30"/>
    </location>
</feature>
<feature type="region of interest" description="Disordered" evidence="1">
    <location>
        <begin position="76"/>
        <end position="170"/>
    </location>
</feature>
<feature type="compositionally biased region" description="Basic residues" evidence="1">
    <location>
        <begin position="94"/>
        <end position="120"/>
    </location>
</feature>
<feature type="compositionally biased region" description="Basic residues" evidence="1">
    <location>
        <begin position="133"/>
        <end position="142"/>
    </location>
</feature>
<accession>A0A6A6BK62</accession>
<protein>
    <submittedName>
        <fullName evidence="2">Uncharacterized protein</fullName>
    </submittedName>
</protein>
<dbReference type="Proteomes" id="UP000799438">
    <property type="component" value="Unassembled WGS sequence"/>
</dbReference>
<evidence type="ECO:0000313" key="2">
    <source>
        <dbReference type="EMBL" id="KAF2144038.1"/>
    </source>
</evidence>
<dbReference type="EMBL" id="ML995480">
    <property type="protein sequence ID" value="KAF2144038.1"/>
    <property type="molecule type" value="Genomic_DNA"/>
</dbReference>
<dbReference type="RefSeq" id="XP_033399750.1">
    <property type="nucleotide sequence ID" value="XM_033540082.1"/>
</dbReference>
<sequence>MTPVGGPPQQHRQSTAAALHPPGPPARLSRRLQSAPPILRGAWCLALEDPGPSLTQPALLACLLDFKLALMLRRTPPSAHRDQRSVDSTSATTSHHHRRNPAHFRRRPTSASRRSTRAARARASERKPMDGRAHHHRHRNRRNSSPVMRRAQARKRSSTRPAQHRTSPSVCLLSLSRRALPSAPPYNAPHARHLGRPLCPR</sequence>
<evidence type="ECO:0000313" key="3">
    <source>
        <dbReference type="Proteomes" id="UP000799438"/>
    </source>
</evidence>
<feature type="compositionally biased region" description="Polar residues" evidence="1">
    <location>
        <begin position="159"/>
        <end position="169"/>
    </location>
</feature>
<dbReference type="AlphaFoldDB" id="A0A6A6BK62"/>
<dbReference type="GeneID" id="54297578"/>
<reference evidence="2" key="1">
    <citation type="journal article" date="2020" name="Stud. Mycol.">
        <title>101 Dothideomycetes genomes: a test case for predicting lifestyles and emergence of pathogens.</title>
        <authorList>
            <person name="Haridas S."/>
            <person name="Albert R."/>
            <person name="Binder M."/>
            <person name="Bloem J."/>
            <person name="Labutti K."/>
            <person name="Salamov A."/>
            <person name="Andreopoulos B."/>
            <person name="Baker S."/>
            <person name="Barry K."/>
            <person name="Bills G."/>
            <person name="Bluhm B."/>
            <person name="Cannon C."/>
            <person name="Castanera R."/>
            <person name="Culley D."/>
            <person name="Daum C."/>
            <person name="Ezra D."/>
            <person name="Gonzalez J."/>
            <person name="Henrissat B."/>
            <person name="Kuo A."/>
            <person name="Liang C."/>
            <person name="Lipzen A."/>
            <person name="Lutzoni F."/>
            <person name="Magnuson J."/>
            <person name="Mondo S."/>
            <person name="Nolan M."/>
            <person name="Ohm R."/>
            <person name="Pangilinan J."/>
            <person name="Park H.-J."/>
            <person name="Ramirez L."/>
            <person name="Alfaro M."/>
            <person name="Sun H."/>
            <person name="Tritt A."/>
            <person name="Yoshinaga Y."/>
            <person name="Zwiers L.-H."/>
            <person name="Turgeon B."/>
            <person name="Goodwin S."/>
            <person name="Spatafora J."/>
            <person name="Crous P."/>
            <person name="Grigoriev I."/>
        </authorList>
    </citation>
    <scope>NUCLEOTIDE SEQUENCE</scope>
    <source>
        <strain evidence="2">CBS 121167</strain>
    </source>
</reference>